<keyword evidence="2 7" id="KW-0489">Methyltransferase</keyword>
<dbReference type="PANTHER" id="PTHR18895">
    <property type="entry name" value="HEMK METHYLTRANSFERASE"/>
    <property type="match status" value="1"/>
</dbReference>
<keyword evidence="3 7" id="KW-0808">Transferase</keyword>
<dbReference type="RefSeq" id="WP_129646477.1">
    <property type="nucleotide sequence ID" value="NZ_LR215037.1"/>
</dbReference>
<organism evidence="7 8">
    <name type="scientific">Mycoplasmopsis maculosa</name>
    <dbReference type="NCBI Taxonomy" id="114885"/>
    <lineage>
        <taxon>Bacteria</taxon>
        <taxon>Bacillati</taxon>
        <taxon>Mycoplasmatota</taxon>
        <taxon>Mycoplasmoidales</taxon>
        <taxon>Metamycoplasmataceae</taxon>
        <taxon>Mycoplasmopsis</taxon>
    </lineage>
</organism>
<dbReference type="InterPro" id="IPR029063">
    <property type="entry name" value="SAM-dependent_MTases_sf"/>
</dbReference>
<dbReference type="InterPro" id="IPR050320">
    <property type="entry name" value="N5-glutamine_MTase"/>
</dbReference>
<keyword evidence="8" id="KW-1185">Reference proteome</keyword>
<dbReference type="KEGG" id="mmau:NCTC10168_00331"/>
<reference evidence="7 8" key="1">
    <citation type="submission" date="2019-01" db="EMBL/GenBank/DDBJ databases">
        <authorList>
            <consortium name="Pathogen Informatics"/>
        </authorList>
    </citation>
    <scope>NUCLEOTIDE SEQUENCE [LARGE SCALE GENOMIC DNA]</scope>
    <source>
        <strain evidence="7 8">NCTC10168</strain>
    </source>
</reference>
<dbReference type="OrthoDB" id="9800643at2"/>
<dbReference type="GO" id="GO:0016491">
    <property type="term" value="F:oxidoreductase activity"/>
    <property type="evidence" value="ECO:0007669"/>
    <property type="project" value="UniProtKB-KW"/>
</dbReference>
<dbReference type="GO" id="GO:0102559">
    <property type="term" value="F:peptide chain release factor N(5)-glutamine methyltransferase activity"/>
    <property type="evidence" value="ECO:0007669"/>
    <property type="project" value="UniProtKB-EC"/>
</dbReference>
<evidence type="ECO:0000256" key="1">
    <source>
        <dbReference type="ARBA" id="ARBA00012771"/>
    </source>
</evidence>
<dbReference type="InterPro" id="IPR002052">
    <property type="entry name" value="DNA_methylase_N6_adenine_CS"/>
</dbReference>
<comment type="catalytic activity">
    <reaction evidence="5">
        <text>L-glutaminyl-[peptide chain release factor] + S-adenosyl-L-methionine = N(5)-methyl-L-glutaminyl-[peptide chain release factor] + S-adenosyl-L-homocysteine + H(+)</text>
        <dbReference type="Rhea" id="RHEA:42896"/>
        <dbReference type="Rhea" id="RHEA-COMP:10271"/>
        <dbReference type="Rhea" id="RHEA-COMP:10272"/>
        <dbReference type="ChEBI" id="CHEBI:15378"/>
        <dbReference type="ChEBI" id="CHEBI:30011"/>
        <dbReference type="ChEBI" id="CHEBI:57856"/>
        <dbReference type="ChEBI" id="CHEBI:59789"/>
        <dbReference type="ChEBI" id="CHEBI:61891"/>
        <dbReference type="EC" id="2.1.1.297"/>
    </reaction>
</comment>
<dbReference type="AlphaFoldDB" id="A0A449B477"/>
<evidence type="ECO:0000256" key="4">
    <source>
        <dbReference type="ARBA" id="ARBA00022691"/>
    </source>
</evidence>
<evidence type="ECO:0000313" key="7">
    <source>
        <dbReference type="EMBL" id="VEU75411.1"/>
    </source>
</evidence>
<name>A0A449B477_9BACT</name>
<gene>
    <name evidence="7" type="primary">hemK</name>
    <name evidence="7" type="ORF">NCTC10168_00331</name>
</gene>
<dbReference type="CDD" id="cd02440">
    <property type="entry name" value="AdoMet_MTases"/>
    <property type="match status" value="1"/>
</dbReference>
<dbReference type="NCBIfam" id="TIGR00536">
    <property type="entry name" value="hemK_fam"/>
    <property type="match status" value="1"/>
</dbReference>
<dbReference type="InterPro" id="IPR007848">
    <property type="entry name" value="Small_mtfrase_dom"/>
</dbReference>
<dbReference type="PROSITE" id="PS00092">
    <property type="entry name" value="N6_MTASE"/>
    <property type="match status" value="1"/>
</dbReference>
<evidence type="ECO:0000256" key="2">
    <source>
        <dbReference type="ARBA" id="ARBA00022603"/>
    </source>
</evidence>
<evidence type="ECO:0000256" key="5">
    <source>
        <dbReference type="ARBA" id="ARBA00048391"/>
    </source>
</evidence>
<proteinExistence type="predicted"/>
<evidence type="ECO:0000259" key="6">
    <source>
        <dbReference type="Pfam" id="PF05175"/>
    </source>
</evidence>
<keyword evidence="4" id="KW-0949">S-adenosyl-L-methionine</keyword>
<evidence type="ECO:0000256" key="3">
    <source>
        <dbReference type="ARBA" id="ARBA00022679"/>
    </source>
</evidence>
<accession>A0A449B477</accession>
<dbReference type="GO" id="GO:0032259">
    <property type="term" value="P:methylation"/>
    <property type="evidence" value="ECO:0007669"/>
    <property type="project" value="UniProtKB-KW"/>
</dbReference>
<dbReference type="EMBL" id="LR215037">
    <property type="protein sequence ID" value="VEU75411.1"/>
    <property type="molecule type" value="Genomic_DNA"/>
</dbReference>
<dbReference type="Proteomes" id="UP000290243">
    <property type="component" value="Chromosome"/>
</dbReference>
<dbReference type="PANTHER" id="PTHR18895:SF74">
    <property type="entry name" value="MTRF1L RELEASE FACTOR GLUTAMINE METHYLTRANSFERASE"/>
    <property type="match status" value="1"/>
</dbReference>
<keyword evidence="7" id="KW-0560">Oxidoreductase</keyword>
<sequence>MPTIDDLLLEKRRYGLEQKATEDEIKKLNMNMPIQLIMGYVEFLNTRINLNYNVLIPRYETEEMVDLVLKKYIKNNMKILDLCTGSGFIAISLKKNNNTLDLTASDIDSNAIKQTKENAELNLGKNHDIKIIQSDLFKDIKGKYDIIISNPPYVAYDDKDAQSESLKFEPEHAIFAPKEGWYFYEKILEEAPIFLNKNGLLIFEINPKHKNIWKNIKNSTLLKDINDKYRFAIVKF</sequence>
<dbReference type="EC" id="2.1.1.297" evidence="1"/>
<feature type="domain" description="Methyltransferase small" evidence="6">
    <location>
        <begin position="75"/>
        <end position="158"/>
    </location>
</feature>
<dbReference type="SUPFAM" id="SSF53335">
    <property type="entry name" value="S-adenosyl-L-methionine-dependent methyltransferases"/>
    <property type="match status" value="1"/>
</dbReference>
<dbReference type="InterPro" id="IPR019874">
    <property type="entry name" value="RF_methyltr_PrmC"/>
</dbReference>
<dbReference type="Gene3D" id="3.40.50.150">
    <property type="entry name" value="Vaccinia Virus protein VP39"/>
    <property type="match status" value="1"/>
</dbReference>
<evidence type="ECO:0000313" key="8">
    <source>
        <dbReference type="Proteomes" id="UP000290243"/>
    </source>
</evidence>
<protein>
    <recommendedName>
        <fullName evidence="1">peptide chain release factor N(5)-glutamine methyltransferase</fullName>
        <ecNumber evidence="1">2.1.1.297</ecNumber>
    </recommendedName>
</protein>
<dbReference type="InterPro" id="IPR004556">
    <property type="entry name" value="HemK-like"/>
</dbReference>
<dbReference type="GO" id="GO:0003676">
    <property type="term" value="F:nucleic acid binding"/>
    <property type="evidence" value="ECO:0007669"/>
    <property type="project" value="InterPro"/>
</dbReference>
<dbReference type="Pfam" id="PF05175">
    <property type="entry name" value="MTS"/>
    <property type="match status" value="1"/>
</dbReference>
<dbReference type="NCBIfam" id="TIGR03534">
    <property type="entry name" value="RF_mod_PrmC"/>
    <property type="match status" value="1"/>
</dbReference>